<comment type="caution">
    <text evidence="1">The sequence shown here is derived from an EMBL/GenBank/DDBJ whole genome shotgun (WGS) entry which is preliminary data.</text>
</comment>
<sequence>MHLIWNLKSIYNSGLKITCWNSSLLLVPAVRYGIRLQENKHTDRQFDGFFQNLIQIYNYSDKAICQILLSVPCDFEFPINMQKEDKEDRRRLPIW</sequence>
<gene>
    <name evidence="1" type="ORF">AVEN_112663_1</name>
</gene>
<protein>
    <submittedName>
        <fullName evidence="1">Uncharacterized protein</fullName>
    </submittedName>
</protein>
<dbReference type="EMBL" id="BGPR01005010">
    <property type="protein sequence ID" value="GBN05894.1"/>
    <property type="molecule type" value="Genomic_DNA"/>
</dbReference>
<name>A0A4Y2KTN5_ARAVE</name>
<proteinExistence type="predicted"/>
<evidence type="ECO:0000313" key="1">
    <source>
        <dbReference type="EMBL" id="GBN05894.1"/>
    </source>
</evidence>
<keyword evidence="2" id="KW-1185">Reference proteome</keyword>
<dbReference type="AlphaFoldDB" id="A0A4Y2KTN5"/>
<reference evidence="1 2" key="1">
    <citation type="journal article" date="2019" name="Sci. Rep.">
        <title>Orb-weaving spider Araneus ventricosus genome elucidates the spidroin gene catalogue.</title>
        <authorList>
            <person name="Kono N."/>
            <person name="Nakamura H."/>
            <person name="Ohtoshi R."/>
            <person name="Moran D.A.P."/>
            <person name="Shinohara A."/>
            <person name="Yoshida Y."/>
            <person name="Fujiwara M."/>
            <person name="Mori M."/>
            <person name="Tomita M."/>
            <person name="Arakawa K."/>
        </authorList>
    </citation>
    <scope>NUCLEOTIDE SEQUENCE [LARGE SCALE GENOMIC DNA]</scope>
</reference>
<accession>A0A4Y2KTN5</accession>
<organism evidence="1 2">
    <name type="scientific">Araneus ventricosus</name>
    <name type="common">Orbweaver spider</name>
    <name type="synonym">Epeira ventricosa</name>
    <dbReference type="NCBI Taxonomy" id="182803"/>
    <lineage>
        <taxon>Eukaryota</taxon>
        <taxon>Metazoa</taxon>
        <taxon>Ecdysozoa</taxon>
        <taxon>Arthropoda</taxon>
        <taxon>Chelicerata</taxon>
        <taxon>Arachnida</taxon>
        <taxon>Araneae</taxon>
        <taxon>Araneomorphae</taxon>
        <taxon>Entelegynae</taxon>
        <taxon>Araneoidea</taxon>
        <taxon>Araneidae</taxon>
        <taxon>Araneus</taxon>
    </lineage>
</organism>
<evidence type="ECO:0000313" key="2">
    <source>
        <dbReference type="Proteomes" id="UP000499080"/>
    </source>
</evidence>
<dbReference type="Proteomes" id="UP000499080">
    <property type="component" value="Unassembled WGS sequence"/>
</dbReference>